<evidence type="ECO:0000256" key="3">
    <source>
        <dbReference type="PROSITE-ProRule" id="PRU00024"/>
    </source>
</evidence>
<evidence type="ECO:0000313" key="6">
    <source>
        <dbReference type="Proteomes" id="UP001352852"/>
    </source>
</evidence>
<reference evidence="5 6" key="1">
    <citation type="submission" date="2021-06" db="EMBL/GenBank/DDBJ databases">
        <authorList>
            <person name="Palmer J.M."/>
        </authorList>
    </citation>
    <scope>NUCLEOTIDE SEQUENCE [LARGE SCALE GENOMIC DNA]</scope>
    <source>
        <strain evidence="5 6">CL_MEX2019</strain>
        <tissue evidence="5">Muscle</tissue>
    </source>
</reference>
<dbReference type="EMBL" id="JAHUTJ010051235">
    <property type="protein sequence ID" value="MED6284653.1"/>
    <property type="molecule type" value="Genomic_DNA"/>
</dbReference>
<keyword evidence="2" id="KW-0862">Zinc</keyword>
<dbReference type="Proteomes" id="UP001352852">
    <property type="component" value="Unassembled WGS sequence"/>
</dbReference>
<sequence length="127" mass="14066">MNKLDDAAVEEPDEGQRACRTTMSDQASLYSPLHGSEAGVISPSSLEFAECCEEHEEYLSLFCLDDLEPLCKQCASDSHACHRVYLAAEATIDCKEELKTSLTGLNRKIKNFKDVIQTCQNASKCNQ</sequence>
<evidence type="ECO:0000256" key="2">
    <source>
        <dbReference type="ARBA" id="ARBA00022833"/>
    </source>
</evidence>
<evidence type="ECO:0000256" key="1">
    <source>
        <dbReference type="ARBA" id="ARBA00022771"/>
    </source>
</evidence>
<dbReference type="PROSITE" id="PS50119">
    <property type="entry name" value="ZF_BBOX"/>
    <property type="match status" value="1"/>
</dbReference>
<keyword evidence="1 3" id="KW-0863">Zinc-finger</keyword>
<accession>A0ABU7EEH4</accession>
<keyword evidence="1 3" id="KW-0479">Metal-binding</keyword>
<protein>
    <recommendedName>
        <fullName evidence="4">B box-type domain-containing protein</fullName>
    </recommendedName>
</protein>
<comment type="caution">
    <text evidence="5">The sequence shown here is derived from an EMBL/GenBank/DDBJ whole genome shotgun (WGS) entry which is preliminary data.</text>
</comment>
<evidence type="ECO:0000313" key="5">
    <source>
        <dbReference type="EMBL" id="MED6284653.1"/>
    </source>
</evidence>
<organism evidence="5 6">
    <name type="scientific">Characodon lateralis</name>
    <dbReference type="NCBI Taxonomy" id="208331"/>
    <lineage>
        <taxon>Eukaryota</taxon>
        <taxon>Metazoa</taxon>
        <taxon>Chordata</taxon>
        <taxon>Craniata</taxon>
        <taxon>Vertebrata</taxon>
        <taxon>Euteleostomi</taxon>
        <taxon>Actinopterygii</taxon>
        <taxon>Neopterygii</taxon>
        <taxon>Teleostei</taxon>
        <taxon>Neoteleostei</taxon>
        <taxon>Acanthomorphata</taxon>
        <taxon>Ovalentaria</taxon>
        <taxon>Atherinomorphae</taxon>
        <taxon>Cyprinodontiformes</taxon>
        <taxon>Goodeidae</taxon>
        <taxon>Characodon</taxon>
    </lineage>
</organism>
<feature type="non-terminal residue" evidence="5">
    <location>
        <position position="127"/>
    </location>
</feature>
<gene>
    <name evidence="5" type="ORF">CHARACLAT_021175</name>
</gene>
<proteinExistence type="predicted"/>
<dbReference type="SUPFAM" id="SSF57845">
    <property type="entry name" value="B-box zinc-binding domain"/>
    <property type="match status" value="1"/>
</dbReference>
<dbReference type="InterPro" id="IPR000315">
    <property type="entry name" value="Znf_B-box"/>
</dbReference>
<name>A0ABU7EEH4_9TELE</name>
<feature type="domain" description="B box-type" evidence="4">
    <location>
        <begin position="47"/>
        <end position="87"/>
    </location>
</feature>
<evidence type="ECO:0000259" key="4">
    <source>
        <dbReference type="PROSITE" id="PS50119"/>
    </source>
</evidence>
<dbReference type="Gene3D" id="3.30.160.60">
    <property type="entry name" value="Classic Zinc Finger"/>
    <property type="match status" value="1"/>
</dbReference>
<keyword evidence="6" id="KW-1185">Reference proteome</keyword>
<dbReference type="Pfam" id="PF00643">
    <property type="entry name" value="zf-B_box"/>
    <property type="match status" value="1"/>
</dbReference>